<dbReference type="Gene3D" id="3.40.1580.10">
    <property type="entry name" value="SMI1/KNR4-like"/>
    <property type="match status" value="1"/>
</dbReference>
<evidence type="ECO:0000313" key="2">
    <source>
        <dbReference type="EMBL" id="EUJ28005.1"/>
    </source>
</evidence>
<reference evidence="2 3" key="1">
    <citation type="journal article" date="2014" name="Int. J. Syst. Evol. Microbiol.">
        <title>Listeria floridensis sp. nov., Listeria aquatica sp. nov., Listeria cornellensis sp. nov., Listeria riparia sp. nov. and Listeria grandensis sp. nov., from agricultural and natural environments.</title>
        <authorList>
            <person name="den Bakker H.C."/>
            <person name="Warchocki S."/>
            <person name="Wright E.M."/>
            <person name="Allred A.F."/>
            <person name="Ahlstrom C."/>
            <person name="Manuel C.S."/>
            <person name="Stasiewicz M.J."/>
            <person name="Burrell A."/>
            <person name="Roof S."/>
            <person name="Strawn L."/>
            <person name="Fortes E.D."/>
            <person name="Nightingale K.K."/>
            <person name="Kephart D."/>
            <person name="Wiedmann M."/>
        </authorList>
    </citation>
    <scope>NUCLEOTIDE SEQUENCE [LARGE SCALE GENOMIC DNA]</scope>
    <source>
        <strain evidence="2 3">FSL S10-1187</strain>
    </source>
</reference>
<dbReference type="InterPro" id="IPR037883">
    <property type="entry name" value="Knr4/Smi1-like_sf"/>
</dbReference>
<accession>A0ABN0RD15</accession>
<keyword evidence="3" id="KW-1185">Reference proteome</keyword>
<dbReference type="SUPFAM" id="SSF160631">
    <property type="entry name" value="SMI1/KNR4-like"/>
    <property type="match status" value="1"/>
</dbReference>
<sequence>MWPNKLIPGAHLDAIRVFEKEHHVALPARYKEWISRQDGGLLKKNRLKTTEPTSYDLDGIEIYRLLGLNELITEKPASNQNPLSGKKIYFSQDETRYLGFDYKRTEPEIIYVDFETLQVLSVAPNFDAFLDALYFEPFPIENAERFSHDKLEQISAGLTASECEELLLTIEDEADKDWYFSQLNLLADRGAAEAAARLFENQILYFKRKLPARLVTEMFESLKAKSVSLDGLKKEWNSTD</sequence>
<organism evidence="2 3">
    <name type="scientific">Listeria floridensis FSL S10-1187</name>
    <dbReference type="NCBI Taxonomy" id="1265817"/>
    <lineage>
        <taxon>Bacteria</taxon>
        <taxon>Bacillati</taxon>
        <taxon>Bacillota</taxon>
        <taxon>Bacilli</taxon>
        <taxon>Bacillales</taxon>
        <taxon>Listeriaceae</taxon>
        <taxon>Listeria</taxon>
    </lineage>
</organism>
<evidence type="ECO:0000313" key="3">
    <source>
        <dbReference type="Proteomes" id="UP000019249"/>
    </source>
</evidence>
<feature type="domain" description="Knr4/Smi1-like" evidence="1">
    <location>
        <begin position="9"/>
        <end position="132"/>
    </location>
</feature>
<dbReference type="Pfam" id="PF09346">
    <property type="entry name" value="SMI1_KNR4"/>
    <property type="match status" value="1"/>
</dbReference>
<dbReference type="EMBL" id="AODF01000030">
    <property type="protein sequence ID" value="EUJ28005.1"/>
    <property type="molecule type" value="Genomic_DNA"/>
</dbReference>
<evidence type="ECO:0000259" key="1">
    <source>
        <dbReference type="SMART" id="SM00860"/>
    </source>
</evidence>
<name>A0ABN0RD15_9LIST</name>
<protein>
    <recommendedName>
        <fullName evidence="1">Knr4/Smi1-like domain-containing protein</fullName>
    </recommendedName>
</protein>
<gene>
    <name evidence="2" type="ORF">MFLO_12596</name>
</gene>
<dbReference type="InterPro" id="IPR018958">
    <property type="entry name" value="Knr4/Smi1-like_dom"/>
</dbReference>
<proteinExistence type="predicted"/>
<comment type="caution">
    <text evidence="2">The sequence shown here is derived from an EMBL/GenBank/DDBJ whole genome shotgun (WGS) entry which is preliminary data.</text>
</comment>
<dbReference type="SMART" id="SM00860">
    <property type="entry name" value="SMI1_KNR4"/>
    <property type="match status" value="1"/>
</dbReference>
<dbReference type="Proteomes" id="UP000019249">
    <property type="component" value="Unassembled WGS sequence"/>
</dbReference>
<dbReference type="RefSeq" id="WP_051993619.1">
    <property type="nucleotide sequence ID" value="NZ_AODF01000030.1"/>
</dbReference>